<comment type="similarity">
    <text evidence="8">Belongs to the glycosyltransferase 22 family.</text>
</comment>
<dbReference type="Pfam" id="PF03901">
    <property type="entry name" value="Glyco_transf_22"/>
    <property type="match status" value="1"/>
</dbReference>
<feature type="chain" id="PRO_5028881554" description="Mannosyltransferase" evidence="9">
    <location>
        <begin position="22"/>
        <end position="569"/>
    </location>
</feature>
<protein>
    <recommendedName>
        <fullName evidence="8">Mannosyltransferase</fullName>
        <ecNumber evidence="8">2.4.1.-</ecNumber>
    </recommendedName>
</protein>
<keyword evidence="2 8" id="KW-0328">Glycosyltransferase</keyword>
<name>A0A7G2CMJ1_9TRYP</name>
<keyword evidence="4 8" id="KW-0812">Transmembrane</keyword>
<evidence type="ECO:0000313" key="10">
    <source>
        <dbReference type="EMBL" id="CAD2220639.1"/>
    </source>
</evidence>
<evidence type="ECO:0000256" key="4">
    <source>
        <dbReference type="ARBA" id="ARBA00022692"/>
    </source>
</evidence>
<sequence>MSAQLVRRWFPFFFLLRLCIAVSMTSHEAPDEWWQGPEVAYHFVFGKGTLTWEWSPEVALRSVLFPLCFAVPYWVLARLGLDSAVSLFLSEKTVQAVVAAGVDCCTVCLAGRLERKRSSSKKGSRLSRVWCPTTLTGTTALLQATSFYIAYCGGRTYSNIMETWFVLLAMLQEDRYGLFLLFSGLACIIRPTAAVALLPCVYRHWKAQLSSRGGCRTLLRLLTLSLVAVVLLVGGSAVLDRAVHYPTYVLTPYNFLYVNVVRNVSSLYGVHPWWFYFVVAFPALAGFSLVWLCLPLFLRVTTTKTTMYDTLNAKEKTEVKFLLFSMVWVMAFYSLLAHKEIRFIFVVGPLSSVLAAVSLHTALQQQGPLLLTLPALSRPVGKSLLRRVLVGCLLANLALFTFVGYYWQSGSNRLFRHIRWRQGDVRYDQLHILTNCYETPGYAALHGRVGELDTVSCDLKYNTTTGRAERTERDYFMQAPAPFIRWKYDRDRQLRGQPLPTADDSEAWWKGVEALYPSGEDGRPLPDGIVIFSDVALLLQEEFLSKHHYRLKYAAHDKPFAPQLQLWVR</sequence>
<evidence type="ECO:0000256" key="7">
    <source>
        <dbReference type="ARBA" id="ARBA00023136"/>
    </source>
</evidence>
<keyword evidence="9" id="KW-0732">Signal</keyword>
<dbReference type="PANTHER" id="PTHR22760:SF4">
    <property type="entry name" value="GPI MANNOSYLTRANSFERASE 3"/>
    <property type="match status" value="1"/>
</dbReference>
<evidence type="ECO:0000256" key="6">
    <source>
        <dbReference type="ARBA" id="ARBA00022989"/>
    </source>
</evidence>
<dbReference type="Proteomes" id="UP000515908">
    <property type="component" value="Chromosome 18"/>
</dbReference>
<feature type="signal peptide" evidence="9">
    <location>
        <begin position="1"/>
        <end position="21"/>
    </location>
</feature>
<dbReference type="GO" id="GO:0000026">
    <property type="term" value="F:alpha-1,2-mannosyltransferase activity"/>
    <property type="evidence" value="ECO:0007669"/>
    <property type="project" value="TreeGrafter"/>
</dbReference>
<feature type="transmembrane region" description="Helical" evidence="8">
    <location>
        <begin position="343"/>
        <end position="363"/>
    </location>
</feature>
<feature type="transmembrane region" description="Helical" evidence="8">
    <location>
        <begin position="273"/>
        <end position="298"/>
    </location>
</feature>
<evidence type="ECO:0000313" key="11">
    <source>
        <dbReference type="Proteomes" id="UP000515908"/>
    </source>
</evidence>
<accession>A0A7G2CMJ1</accession>
<keyword evidence="6 8" id="KW-1133">Transmembrane helix</keyword>
<dbReference type="PANTHER" id="PTHR22760">
    <property type="entry name" value="GLYCOSYLTRANSFERASE"/>
    <property type="match status" value="1"/>
</dbReference>
<evidence type="ECO:0000256" key="2">
    <source>
        <dbReference type="ARBA" id="ARBA00022676"/>
    </source>
</evidence>
<proteinExistence type="inferred from homology"/>
<evidence type="ECO:0000256" key="9">
    <source>
        <dbReference type="SAM" id="SignalP"/>
    </source>
</evidence>
<feature type="transmembrane region" description="Helical" evidence="8">
    <location>
        <begin position="129"/>
        <end position="151"/>
    </location>
</feature>
<dbReference type="AlphaFoldDB" id="A0A7G2CMJ1"/>
<dbReference type="VEuPathDB" id="TriTrypDB:ADEAN_000816100"/>
<keyword evidence="7 8" id="KW-0472">Membrane</keyword>
<feature type="transmembrane region" description="Helical" evidence="8">
    <location>
        <begin position="218"/>
        <end position="239"/>
    </location>
</feature>
<dbReference type="GO" id="GO:0006506">
    <property type="term" value="P:GPI anchor biosynthetic process"/>
    <property type="evidence" value="ECO:0007669"/>
    <property type="project" value="TreeGrafter"/>
</dbReference>
<feature type="transmembrane region" description="Helical" evidence="8">
    <location>
        <begin position="319"/>
        <end position="337"/>
    </location>
</feature>
<dbReference type="EC" id="2.4.1.-" evidence="8"/>
<evidence type="ECO:0000256" key="8">
    <source>
        <dbReference type="RuleBase" id="RU363075"/>
    </source>
</evidence>
<dbReference type="GO" id="GO:0005789">
    <property type="term" value="C:endoplasmic reticulum membrane"/>
    <property type="evidence" value="ECO:0007669"/>
    <property type="project" value="UniProtKB-SubCell"/>
</dbReference>
<dbReference type="InterPro" id="IPR005599">
    <property type="entry name" value="GPI_mannosylTrfase"/>
</dbReference>
<keyword evidence="3 10" id="KW-0808">Transferase</keyword>
<evidence type="ECO:0000256" key="3">
    <source>
        <dbReference type="ARBA" id="ARBA00022679"/>
    </source>
</evidence>
<dbReference type="EMBL" id="LR877162">
    <property type="protein sequence ID" value="CAD2220639.1"/>
    <property type="molecule type" value="Genomic_DNA"/>
</dbReference>
<comment type="subcellular location">
    <subcellularLocation>
        <location evidence="1 8">Endoplasmic reticulum membrane</location>
        <topology evidence="1 8">Multi-pass membrane protein</topology>
    </subcellularLocation>
</comment>
<evidence type="ECO:0000256" key="5">
    <source>
        <dbReference type="ARBA" id="ARBA00022824"/>
    </source>
</evidence>
<feature type="transmembrane region" description="Helical" evidence="8">
    <location>
        <begin position="176"/>
        <end position="198"/>
    </location>
</feature>
<keyword evidence="5 8" id="KW-0256">Endoplasmic reticulum</keyword>
<feature type="transmembrane region" description="Helical" evidence="8">
    <location>
        <begin position="384"/>
        <end position="407"/>
    </location>
</feature>
<gene>
    <name evidence="10" type="ORF">ADEAN_000816100</name>
</gene>
<evidence type="ECO:0000256" key="1">
    <source>
        <dbReference type="ARBA" id="ARBA00004477"/>
    </source>
</evidence>
<keyword evidence="11" id="KW-1185">Reference proteome</keyword>
<organism evidence="10 11">
    <name type="scientific">Angomonas deanei</name>
    <dbReference type="NCBI Taxonomy" id="59799"/>
    <lineage>
        <taxon>Eukaryota</taxon>
        <taxon>Discoba</taxon>
        <taxon>Euglenozoa</taxon>
        <taxon>Kinetoplastea</taxon>
        <taxon>Metakinetoplastina</taxon>
        <taxon>Trypanosomatida</taxon>
        <taxon>Trypanosomatidae</taxon>
        <taxon>Strigomonadinae</taxon>
        <taxon>Angomonas</taxon>
    </lineage>
</organism>
<reference evidence="10 11" key="1">
    <citation type="submission" date="2020-08" db="EMBL/GenBank/DDBJ databases">
        <authorList>
            <person name="Newling K."/>
            <person name="Davey J."/>
            <person name="Forrester S."/>
        </authorList>
    </citation>
    <scope>NUCLEOTIDE SEQUENCE [LARGE SCALE GENOMIC DNA]</scope>
    <source>
        <strain evidence="11">Crithidia deanei Carvalho (ATCC PRA-265)</strain>
    </source>
</reference>